<organism evidence="1">
    <name type="scientific">Anguilla anguilla</name>
    <name type="common">European freshwater eel</name>
    <name type="synonym">Muraena anguilla</name>
    <dbReference type="NCBI Taxonomy" id="7936"/>
    <lineage>
        <taxon>Eukaryota</taxon>
        <taxon>Metazoa</taxon>
        <taxon>Chordata</taxon>
        <taxon>Craniata</taxon>
        <taxon>Vertebrata</taxon>
        <taxon>Euteleostomi</taxon>
        <taxon>Actinopterygii</taxon>
        <taxon>Neopterygii</taxon>
        <taxon>Teleostei</taxon>
        <taxon>Anguilliformes</taxon>
        <taxon>Anguillidae</taxon>
        <taxon>Anguilla</taxon>
    </lineage>
</organism>
<reference evidence="1" key="1">
    <citation type="submission" date="2014-11" db="EMBL/GenBank/DDBJ databases">
        <authorList>
            <person name="Amaro Gonzalez C."/>
        </authorList>
    </citation>
    <scope>NUCLEOTIDE SEQUENCE</scope>
</reference>
<proteinExistence type="predicted"/>
<dbReference type="AlphaFoldDB" id="A0A0E9X9N3"/>
<sequence length="399" mass="42321">MPICCFGYSLRSKSACEVVTVCLEAFAVDNGGSRLIVLLLADPHLLEGGQGSQDRAADPDGVFALGWGNNLNFHCARGQGCDLFLHSVGNARVHGGATRQHSVGIQVLTDVDVTLHDGVEGGLMDTAGFHSQERGLEQGLGASEPLVANGDDLPVRQLVALLQRRGGSGGAHFLLKVKGDVAQLLLDVTDNFPFGCGGEAVASLGQDLHEVVGQVTASQVQTEDGVGQGISFIDGHSVGHTVARVHHNTSGTTRGIQRQHSLNGNIHGWGVEGLKHDLRHLFSVSFGVQGSLGEQDRVLLWGNTQLIVEGVMPDLLHVIPVGNNTMLNWVLQGQNTPLALSFITNVAVLLTHTDHHALMSWAPHNGWEDCTGSIISGKSSFAHTRAVINNQCGNFLFHG</sequence>
<reference evidence="1" key="2">
    <citation type="journal article" date="2015" name="Fish Shellfish Immunol.">
        <title>Early steps in the European eel (Anguilla anguilla)-Vibrio vulnificus interaction in the gills: Role of the RtxA13 toxin.</title>
        <authorList>
            <person name="Callol A."/>
            <person name="Pajuelo D."/>
            <person name="Ebbesson L."/>
            <person name="Teles M."/>
            <person name="MacKenzie S."/>
            <person name="Amaro C."/>
        </authorList>
    </citation>
    <scope>NUCLEOTIDE SEQUENCE</scope>
</reference>
<evidence type="ECO:0000313" key="1">
    <source>
        <dbReference type="EMBL" id="JAH98403.1"/>
    </source>
</evidence>
<protein>
    <submittedName>
        <fullName evidence="1">Uncharacterized protein</fullName>
    </submittedName>
</protein>
<accession>A0A0E9X9N3</accession>
<name>A0A0E9X9N3_ANGAN</name>
<dbReference type="EMBL" id="GBXM01010174">
    <property type="protein sequence ID" value="JAH98403.1"/>
    <property type="molecule type" value="Transcribed_RNA"/>
</dbReference>